<feature type="region of interest" description="Disordered" evidence="1">
    <location>
        <begin position="1"/>
        <end position="21"/>
    </location>
</feature>
<evidence type="ECO:0000313" key="2">
    <source>
        <dbReference type="EMBL" id="GAN54043.1"/>
    </source>
</evidence>
<accession>A0A0D6ML89</accession>
<reference evidence="2 3" key="1">
    <citation type="submission" date="2012-10" db="EMBL/GenBank/DDBJ databases">
        <title>Genome sequencing of Tanticharoenia sakaeratensis NBRC 103193.</title>
        <authorList>
            <person name="Azuma Y."/>
            <person name="Hadano H."/>
            <person name="Hirakawa H."/>
            <person name="Matsushita K."/>
        </authorList>
    </citation>
    <scope>NUCLEOTIDE SEQUENCE [LARGE SCALE GENOMIC DNA]</scope>
    <source>
        <strain evidence="2 3">NBRC 103193</strain>
    </source>
</reference>
<dbReference type="AlphaFoldDB" id="A0A0D6ML89"/>
<evidence type="ECO:0000313" key="3">
    <source>
        <dbReference type="Proteomes" id="UP000032679"/>
    </source>
</evidence>
<dbReference type="EMBL" id="BALE01000015">
    <property type="protein sequence ID" value="GAN54043.1"/>
    <property type="molecule type" value="Genomic_DNA"/>
</dbReference>
<keyword evidence="3" id="KW-1185">Reference proteome</keyword>
<dbReference type="Proteomes" id="UP000032679">
    <property type="component" value="Unassembled WGS sequence"/>
</dbReference>
<name>A0A0D6ML89_9PROT</name>
<feature type="compositionally biased region" description="Basic and acidic residues" evidence="1">
    <location>
        <begin position="12"/>
        <end position="21"/>
    </location>
</feature>
<comment type="caution">
    <text evidence="2">The sequence shown here is derived from an EMBL/GenBank/DDBJ whole genome shotgun (WGS) entry which is preliminary data.</text>
</comment>
<evidence type="ECO:0000256" key="1">
    <source>
        <dbReference type="SAM" id="MobiDB-lite"/>
    </source>
</evidence>
<sequence>MNNLDVQPIQMARDDRDVDDHEQTLRGRVEQQARHMPDQRLAVYREFLLGLSKALTTARGKKDCFVTSHGAPA</sequence>
<gene>
    <name evidence="2" type="ORF">Tasa_015_032</name>
</gene>
<protein>
    <submittedName>
        <fullName evidence="2">Uncharacterized protein</fullName>
    </submittedName>
</protein>
<organism evidence="2 3">
    <name type="scientific">Tanticharoenia sakaeratensis NBRC 103193</name>
    <dbReference type="NCBI Taxonomy" id="1231623"/>
    <lineage>
        <taxon>Bacteria</taxon>
        <taxon>Pseudomonadati</taxon>
        <taxon>Pseudomonadota</taxon>
        <taxon>Alphaproteobacteria</taxon>
        <taxon>Acetobacterales</taxon>
        <taxon>Acetobacteraceae</taxon>
        <taxon>Tanticharoenia</taxon>
    </lineage>
</organism>
<proteinExistence type="predicted"/>